<feature type="compositionally biased region" description="Acidic residues" evidence="7">
    <location>
        <begin position="90"/>
        <end position="101"/>
    </location>
</feature>
<gene>
    <name evidence="6 8" type="primary">xseB</name>
    <name evidence="8" type="ORF">HMPREF0551_0348</name>
</gene>
<evidence type="ECO:0000256" key="6">
    <source>
        <dbReference type="HAMAP-Rule" id="MF_00337"/>
    </source>
</evidence>
<evidence type="ECO:0000256" key="1">
    <source>
        <dbReference type="ARBA" id="ARBA00009998"/>
    </source>
</evidence>
<keyword evidence="4 6" id="KW-0378">Hydrolase</keyword>
<dbReference type="Pfam" id="PF02609">
    <property type="entry name" value="Exonuc_VII_S"/>
    <property type="match status" value="1"/>
</dbReference>
<proteinExistence type="inferred from homology"/>
<comment type="function">
    <text evidence="6">Bidirectionally degrades single-stranded DNA into large acid-insoluble oligonucleotides, which are then degraded further into small acid-soluble oligonucleotides.</text>
</comment>
<keyword evidence="3 6" id="KW-0540">Nuclease</keyword>
<dbReference type="InterPro" id="IPR037004">
    <property type="entry name" value="Exonuc_VII_ssu_sf"/>
</dbReference>
<evidence type="ECO:0000256" key="3">
    <source>
        <dbReference type="ARBA" id="ARBA00022722"/>
    </source>
</evidence>
<feature type="region of interest" description="Disordered" evidence="7">
    <location>
        <begin position="90"/>
        <end position="120"/>
    </location>
</feature>
<evidence type="ECO:0000256" key="4">
    <source>
        <dbReference type="ARBA" id="ARBA00022801"/>
    </source>
</evidence>
<dbReference type="GO" id="GO:0005829">
    <property type="term" value="C:cytosol"/>
    <property type="evidence" value="ECO:0007669"/>
    <property type="project" value="TreeGrafter"/>
</dbReference>
<keyword evidence="9" id="KW-1185">Reference proteome</keyword>
<evidence type="ECO:0000313" key="9">
    <source>
        <dbReference type="Proteomes" id="UP000011021"/>
    </source>
</evidence>
<dbReference type="eggNOG" id="COG1722">
    <property type="taxonomic scope" value="Bacteria"/>
</dbReference>
<organism evidence="8 9">
    <name type="scientific">Lautropia mirabilis ATCC 51599</name>
    <dbReference type="NCBI Taxonomy" id="887898"/>
    <lineage>
        <taxon>Bacteria</taxon>
        <taxon>Pseudomonadati</taxon>
        <taxon>Pseudomonadota</taxon>
        <taxon>Betaproteobacteria</taxon>
        <taxon>Burkholderiales</taxon>
        <taxon>Burkholderiaceae</taxon>
        <taxon>Lautropia</taxon>
    </lineage>
</organism>
<comment type="catalytic activity">
    <reaction evidence="6">
        <text>Exonucleolytic cleavage in either 5'- to 3'- or 3'- to 5'-direction to yield nucleoside 5'-phosphates.</text>
        <dbReference type="EC" id="3.1.11.6"/>
    </reaction>
</comment>
<protein>
    <recommendedName>
        <fullName evidence="6">Exodeoxyribonuclease 7 small subunit</fullName>
        <ecNumber evidence="6">3.1.11.6</ecNumber>
    </recommendedName>
    <alternativeName>
        <fullName evidence="6">Exodeoxyribonuclease VII small subunit</fullName>
        <shortName evidence="6">Exonuclease VII small subunit</shortName>
    </alternativeName>
</protein>
<feature type="region of interest" description="Disordered" evidence="7">
    <location>
        <begin position="1"/>
        <end position="29"/>
    </location>
</feature>
<sequence>MKVAARADGAPSLRSGQDVPDPSESFDQSMQELEALIEQMENGRLPLEASLSAYERGVTLLKRCRDKLAAVTQQVEVLEAGLLVPYEAPEEAGSETGDAEDGTMNTGAVAPRTRAKGRGE</sequence>
<dbReference type="NCBIfam" id="NF002140">
    <property type="entry name" value="PRK00977.1-4"/>
    <property type="match status" value="1"/>
</dbReference>
<keyword evidence="2 6" id="KW-0963">Cytoplasm</keyword>
<dbReference type="STRING" id="887898.HMPREF0551_0348"/>
<dbReference type="InterPro" id="IPR003761">
    <property type="entry name" value="Exonuc_VII_S"/>
</dbReference>
<evidence type="ECO:0000256" key="2">
    <source>
        <dbReference type="ARBA" id="ARBA00022490"/>
    </source>
</evidence>
<accession>E7RTS9</accession>
<dbReference type="PANTHER" id="PTHR34137:SF1">
    <property type="entry name" value="EXODEOXYRIBONUCLEASE 7 SMALL SUBUNIT"/>
    <property type="match status" value="1"/>
</dbReference>
<comment type="similarity">
    <text evidence="1 6">Belongs to the XseB family.</text>
</comment>
<dbReference type="AlphaFoldDB" id="E7RTS9"/>
<dbReference type="RefSeq" id="WP_005672243.1">
    <property type="nucleotide sequence ID" value="NZ_CP146288.1"/>
</dbReference>
<comment type="subcellular location">
    <subcellularLocation>
        <location evidence="6">Cytoplasm</location>
    </subcellularLocation>
</comment>
<dbReference type="Gene3D" id="1.10.287.1040">
    <property type="entry name" value="Exonuclease VII, small subunit"/>
    <property type="match status" value="1"/>
</dbReference>
<dbReference type="GO" id="GO:0008855">
    <property type="term" value="F:exodeoxyribonuclease VII activity"/>
    <property type="evidence" value="ECO:0007669"/>
    <property type="project" value="UniProtKB-UniRule"/>
</dbReference>
<name>E7RTS9_9BURK</name>
<dbReference type="EMBL" id="AEQP01000001">
    <property type="protein sequence ID" value="EFV96165.1"/>
    <property type="molecule type" value="Genomic_DNA"/>
</dbReference>
<dbReference type="HOGENOM" id="CLU_145918_2_0_4"/>
<dbReference type="Proteomes" id="UP000011021">
    <property type="component" value="Unassembled WGS sequence"/>
</dbReference>
<evidence type="ECO:0000256" key="5">
    <source>
        <dbReference type="ARBA" id="ARBA00022839"/>
    </source>
</evidence>
<reference evidence="8 9" key="1">
    <citation type="submission" date="2010-12" db="EMBL/GenBank/DDBJ databases">
        <authorList>
            <person name="Muzny D."/>
            <person name="Qin X."/>
            <person name="Deng J."/>
            <person name="Jiang H."/>
            <person name="Liu Y."/>
            <person name="Qu J."/>
            <person name="Song X.-Z."/>
            <person name="Zhang L."/>
            <person name="Thornton R."/>
            <person name="Coyle M."/>
            <person name="Francisco L."/>
            <person name="Jackson L."/>
            <person name="Javaid M."/>
            <person name="Korchina V."/>
            <person name="Kovar C."/>
            <person name="Mata R."/>
            <person name="Mathew T."/>
            <person name="Ngo R."/>
            <person name="Nguyen L."/>
            <person name="Nguyen N."/>
            <person name="Okwuonu G."/>
            <person name="Ongeri F."/>
            <person name="Pham C."/>
            <person name="Simmons D."/>
            <person name="Wilczek-Boney K."/>
            <person name="Hale W."/>
            <person name="Jakkamsetti A."/>
            <person name="Pham P."/>
            <person name="Ruth R."/>
            <person name="San Lucas F."/>
            <person name="Warren J."/>
            <person name="Zhang J."/>
            <person name="Zhao Z."/>
            <person name="Zhou C."/>
            <person name="Zhu D."/>
            <person name="Lee S."/>
            <person name="Bess C."/>
            <person name="Blankenburg K."/>
            <person name="Forbes L."/>
            <person name="Fu Q."/>
            <person name="Gubbala S."/>
            <person name="Hirani K."/>
            <person name="Jayaseelan J.C."/>
            <person name="Lara F."/>
            <person name="Munidasa M."/>
            <person name="Palculict T."/>
            <person name="Patil S."/>
            <person name="Pu L.-L."/>
            <person name="Saada N."/>
            <person name="Tang L."/>
            <person name="Weissenberger G."/>
            <person name="Zhu Y."/>
            <person name="Hemphill L."/>
            <person name="Shang Y."/>
            <person name="Youmans B."/>
            <person name="Ayvaz T."/>
            <person name="Ross M."/>
            <person name="Santibanez J."/>
            <person name="Aqrawi P."/>
            <person name="Gross S."/>
            <person name="Joshi V."/>
            <person name="Fowler G."/>
            <person name="Nazareth L."/>
            <person name="Reid J."/>
            <person name="Worley K."/>
            <person name="Petrosino J."/>
            <person name="Highlander S."/>
            <person name="Gibbs R."/>
        </authorList>
    </citation>
    <scope>NUCLEOTIDE SEQUENCE [LARGE SCALE GENOMIC DNA]</scope>
    <source>
        <strain evidence="8 9">ATCC 51599</strain>
    </source>
</reference>
<dbReference type="HAMAP" id="MF_00337">
    <property type="entry name" value="Exonuc_7_S"/>
    <property type="match status" value="1"/>
</dbReference>
<keyword evidence="5 6" id="KW-0269">Exonuclease</keyword>
<dbReference type="EC" id="3.1.11.6" evidence="6"/>
<dbReference type="SUPFAM" id="SSF116842">
    <property type="entry name" value="XseB-like"/>
    <property type="match status" value="1"/>
</dbReference>
<evidence type="ECO:0000256" key="7">
    <source>
        <dbReference type="SAM" id="MobiDB-lite"/>
    </source>
</evidence>
<dbReference type="PANTHER" id="PTHR34137">
    <property type="entry name" value="EXODEOXYRIBONUCLEASE 7 SMALL SUBUNIT"/>
    <property type="match status" value="1"/>
</dbReference>
<dbReference type="GO" id="GO:0006308">
    <property type="term" value="P:DNA catabolic process"/>
    <property type="evidence" value="ECO:0007669"/>
    <property type="project" value="UniProtKB-UniRule"/>
</dbReference>
<comment type="subunit">
    <text evidence="6">Heterooligomer composed of large and small subunits.</text>
</comment>
<comment type="caution">
    <text evidence="8">The sequence shown here is derived from an EMBL/GenBank/DDBJ whole genome shotgun (WGS) entry which is preliminary data.</text>
</comment>
<evidence type="ECO:0000313" key="8">
    <source>
        <dbReference type="EMBL" id="EFV96165.1"/>
    </source>
</evidence>
<dbReference type="GO" id="GO:0009318">
    <property type="term" value="C:exodeoxyribonuclease VII complex"/>
    <property type="evidence" value="ECO:0007669"/>
    <property type="project" value="UniProtKB-UniRule"/>
</dbReference>
<dbReference type="NCBIfam" id="TIGR01280">
    <property type="entry name" value="xseB"/>
    <property type="match status" value="1"/>
</dbReference>